<keyword evidence="1" id="KW-0812">Transmembrane</keyword>
<organism evidence="3 4">
    <name type="scientific">Croceitalea dokdonensis DOKDO 023</name>
    <dbReference type="NCBI Taxonomy" id="1300341"/>
    <lineage>
        <taxon>Bacteria</taxon>
        <taxon>Pseudomonadati</taxon>
        <taxon>Bacteroidota</taxon>
        <taxon>Flavobacteriia</taxon>
        <taxon>Flavobacteriales</taxon>
        <taxon>Flavobacteriaceae</taxon>
        <taxon>Croceitalea</taxon>
    </lineage>
</organism>
<evidence type="ECO:0000313" key="3">
    <source>
        <dbReference type="EMBL" id="KPM32623.1"/>
    </source>
</evidence>
<keyword evidence="1" id="KW-1133">Transmembrane helix</keyword>
<comment type="caution">
    <text evidence="3">The sequence shown here is derived from an EMBL/GenBank/DDBJ whole genome shotgun (WGS) entry which is preliminary data.</text>
</comment>
<keyword evidence="1" id="KW-0472">Membrane</keyword>
<accession>A0A0P7AWW5</accession>
<sequence length="216" mass="23089">MAQSKSTKKLFNMAYGLGASVVIIGALFKILHWEFGPLNGGVLLAVGLITEALIFAISAFEPVDDEYDWSLVYPELAGGQGAERSNELAEVKEAESSLSAKLDNMLKEAGLDASLMESLGDSIKSFEGAAKNLAPTTDAIQHTQKYSEELSQAAAQMESLNSLYKVQLESASRQASINEEVVQNAGALKDQMESLATNLSSLNGVYGNMLSAMSRN</sequence>
<evidence type="ECO:0000313" key="4">
    <source>
        <dbReference type="Proteomes" id="UP000050280"/>
    </source>
</evidence>
<dbReference type="PATRIC" id="fig|1300341.3.peg.1254"/>
<protein>
    <submittedName>
        <fullName evidence="3">Gliding motility membrane protein</fullName>
    </submittedName>
</protein>
<dbReference type="InterPro" id="IPR019852">
    <property type="entry name" value="Motility-assoc_prot_GldL"/>
</dbReference>
<gene>
    <name evidence="3" type="ORF">I595_1049</name>
</gene>
<feature type="transmembrane region" description="Helical" evidence="1">
    <location>
        <begin position="12"/>
        <end position="32"/>
    </location>
</feature>
<feature type="transmembrane region" description="Helical" evidence="1">
    <location>
        <begin position="38"/>
        <end position="60"/>
    </location>
</feature>
<dbReference type="AlphaFoldDB" id="A0A0P7AWW5"/>
<feature type="domain" description="Gliding motility protein GldL-like N-terminal" evidence="2">
    <location>
        <begin position="14"/>
        <end position="78"/>
    </location>
</feature>
<dbReference type="Proteomes" id="UP000050280">
    <property type="component" value="Unassembled WGS sequence"/>
</dbReference>
<dbReference type="EMBL" id="LDJX01000002">
    <property type="protein sequence ID" value="KPM32623.1"/>
    <property type="molecule type" value="Genomic_DNA"/>
</dbReference>
<dbReference type="STRING" id="1300341.I595_1049"/>
<keyword evidence="4" id="KW-1185">Reference proteome</keyword>
<dbReference type="RefSeq" id="WP_054558252.1">
    <property type="nucleotide sequence ID" value="NZ_LDJX01000002.1"/>
</dbReference>
<dbReference type="InterPro" id="IPR055087">
    <property type="entry name" value="GldL-like_N"/>
</dbReference>
<dbReference type="Pfam" id="PF22827">
    <property type="entry name" value="GldL_N"/>
    <property type="match status" value="1"/>
</dbReference>
<evidence type="ECO:0000259" key="2">
    <source>
        <dbReference type="Pfam" id="PF22827"/>
    </source>
</evidence>
<evidence type="ECO:0000256" key="1">
    <source>
        <dbReference type="SAM" id="Phobius"/>
    </source>
</evidence>
<name>A0A0P7AWW5_9FLAO</name>
<dbReference type="OrthoDB" id="1466660at2"/>
<dbReference type="NCBIfam" id="TIGR03513">
    <property type="entry name" value="GldL_gliding"/>
    <property type="match status" value="1"/>
</dbReference>
<reference evidence="3 4" key="1">
    <citation type="submission" date="2015-09" db="EMBL/GenBank/DDBJ databases">
        <title>Genome sequence of the marine flavobacterium Croceitalea dokdonensis DOKDO 023 that contains proton- and sodium-pumping rhodopsins.</title>
        <authorList>
            <person name="Kwon S.-K."/>
            <person name="Lee H.K."/>
            <person name="Kwak M.-J."/>
            <person name="Kim J.F."/>
        </authorList>
    </citation>
    <scope>NUCLEOTIDE SEQUENCE [LARGE SCALE GENOMIC DNA]</scope>
    <source>
        <strain evidence="3 4">DOKDO 023</strain>
    </source>
</reference>
<proteinExistence type="predicted"/>